<accession>A0A6G0XMJ0</accession>
<dbReference type="EMBL" id="VJMJ01000036">
    <property type="protein sequence ID" value="KAF0741682.1"/>
    <property type="molecule type" value="Genomic_DNA"/>
</dbReference>
<dbReference type="VEuPathDB" id="FungiDB:AeMF1_005777"/>
<dbReference type="Proteomes" id="UP000481153">
    <property type="component" value="Unassembled WGS sequence"/>
</dbReference>
<gene>
    <name evidence="1" type="ORF">Ae201684_003352</name>
</gene>
<name>A0A6G0XMJ0_9STRA</name>
<dbReference type="AlphaFoldDB" id="A0A6G0XMJ0"/>
<proteinExistence type="predicted"/>
<reference evidence="1 2" key="1">
    <citation type="submission" date="2019-07" db="EMBL/GenBank/DDBJ databases">
        <title>Genomics analysis of Aphanomyces spp. identifies a new class of oomycete effector associated with host adaptation.</title>
        <authorList>
            <person name="Gaulin E."/>
        </authorList>
    </citation>
    <scope>NUCLEOTIDE SEQUENCE [LARGE SCALE GENOMIC DNA]</scope>
    <source>
        <strain evidence="1 2">ATCC 201684</strain>
    </source>
</reference>
<evidence type="ECO:0000313" key="2">
    <source>
        <dbReference type="Proteomes" id="UP000481153"/>
    </source>
</evidence>
<sequence length="132" mass="15528">MKLFSQPAEAQNLNCKTLQSHESYIPLDLPLAIHSPLVVQERSNSGYKVASFATDYTNEWYPDNREMRRSLKEFLNDDSFRRRYNIPFVEEREIALNQLQEDMRYSIECFDSQIWAKATILLTVVSSHNNHL</sequence>
<evidence type="ECO:0000313" key="1">
    <source>
        <dbReference type="EMBL" id="KAF0741682.1"/>
    </source>
</evidence>
<protein>
    <submittedName>
        <fullName evidence="1">Uncharacterized protein</fullName>
    </submittedName>
</protein>
<comment type="caution">
    <text evidence="1">The sequence shown here is derived from an EMBL/GenBank/DDBJ whole genome shotgun (WGS) entry which is preliminary data.</text>
</comment>
<keyword evidence="2" id="KW-1185">Reference proteome</keyword>
<organism evidence="1 2">
    <name type="scientific">Aphanomyces euteiches</name>
    <dbReference type="NCBI Taxonomy" id="100861"/>
    <lineage>
        <taxon>Eukaryota</taxon>
        <taxon>Sar</taxon>
        <taxon>Stramenopiles</taxon>
        <taxon>Oomycota</taxon>
        <taxon>Saprolegniomycetes</taxon>
        <taxon>Saprolegniales</taxon>
        <taxon>Verrucalvaceae</taxon>
        <taxon>Aphanomyces</taxon>
    </lineage>
</organism>